<dbReference type="Proteomes" id="UP000193560">
    <property type="component" value="Unassembled WGS sequence"/>
</dbReference>
<keyword evidence="1" id="KW-1133">Transmembrane helix</keyword>
<evidence type="ECO:0000256" key="1">
    <source>
        <dbReference type="SAM" id="Phobius"/>
    </source>
</evidence>
<accession>A0A1X2I925</accession>
<dbReference type="AlphaFoldDB" id="A0A1X2I925"/>
<keyword evidence="1" id="KW-0472">Membrane</keyword>
<sequence>MRNNKKNSTRRFNTMRGNFPLCIGHTLDQRDSYLVTGGGSLLTASVFALSINSLIPPNTRLRLNLFFLVCSFERACCSVGELPSTI</sequence>
<reference evidence="2 3" key="1">
    <citation type="submission" date="2016-07" db="EMBL/GenBank/DDBJ databases">
        <title>Pervasive Adenine N6-methylation of Active Genes in Fungi.</title>
        <authorList>
            <consortium name="DOE Joint Genome Institute"/>
            <person name="Mondo S.J."/>
            <person name="Dannebaum R.O."/>
            <person name="Kuo R.C."/>
            <person name="Labutti K."/>
            <person name="Haridas S."/>
            <person name="Kuo A."/>
            <person name="Salamov A."/>
            <person name="Ahrendt S.R."/>
            <person name="Lipzen A."/>
            <person name="Sullivan W."/>
            <person name="Andreopoulos W.B."/>
            <person name="Clum A."/>
            <person name="Lindquist E."/>
            <person name="Daum C."/>
            <person name="Ramamoorthy G.K."/>
            <person name="Gryganskyi A."/>
            <person name="Culley D."/>
            <person name="Magnuson J.K."/>
            <person name="James T.Y."/>
            <person name="O'Malley M.A."/>
            <person name="Stajich J.E."/>
            <person name="Spatafora J.W."/>
            <person name="Visel A."/>
            <person name="Grigoriev I.V."/>
        </authorList>
    </citation>
    <scope>NUCLEOTIDE SEQUENCE [LARGE SCALE GENOMIC DNA]</scope>
    <source>
        <strain evidence="2 3">NRRL 1336</strain>
    </source>
</reference>
<keyword evidence="3" id="KW-1185">Reference proteome</keyword>
<name>A0A1X2I925_9FUNG</name>
<protein>
    <submittedName>
        <fullName evidence="2">Uncharacterized protein</fullName>
    </submittedName>
</protein>
<dbReference type="EMBL" id="MCGE01000020">
    <property type="protein sequence ID" value="ORZ11926.1"/>
    <property type="molecule type" value="Genomic_DNA"/>
</dbReference>
<keyword evidence="1" id="KW-0812">Transmembrane</keyword>
<gene>
    <name evidence="2" type="ORF">BCR42DRAFT_420892</name>
</gene>
<organism evidence="2 3">
    <name type="scientific">Absidia repens</name>
    <dbReference type="NCBI Taxonomy" id="90262"/>
    <lineage>
        <taxon>Eukaryota</taxon>
        <taxon>Fungi</taxon>
        <taxon>Fungi incertae sedis</taxon>
        <taxon>Mucoromycota</taxon>
        <taxon>Mucoromycotina</taxon>
        <taxon>Mucoromycetes</taxon>
        <taxon>Mucorales</taxon>
        <taxon>Cunninghamellaceae</taxon>
        <taxon>Absidia</taxon>
    </lineage>
</organism>
<comment type="caution">
    <text evidence="2">The sequence shown here is derived from an EMBL/GenBank/DDBJ whole genome shotgun (WGS) entry which is preliminary data.</text>
</comment>
<feature type="transmembrane region" description="Helical" evidence="1">
    <location>
        <begin position="33"/>
        <end position="55"/>
    </location>
</feature>
<proteinExistence type="predicted"/>
<evidence type="ECO:0000313" key="2">
    <source>
        <dbReference type="EMBL" id="ORZ11926.1"/>
    </source>
</evidence>
<evidence type="ECO:0000313" key="3">
    <source>
        <dbReference type="Proteomes" id="UP000193560"/>
    </source>
</evidence>